<keyword evidence="1" id="KW-0812">Transmembrane</keyword>
<feature type="non-terminal residue" evidence="2">
    <location>
        <position position="165"/>
    </location>
</feature>
<keyword evidence="1" id="KW-0472">Membrane</keyword>
<keyword evidence="1" id="KW-1133">Transmembrane helix</keyword>
<name>A0A699KPC9_TANCI</name>
<gene>
    <name evidence="2" type="ORF">Tci_676905</name>
</gene>
<feature type="transmembrane region" description="Helical" evidence="1">
    <location>
        <begin position="38"/>
        <end position="60"/>
    </location>
</feature>
<sequence>VPKSYSDKKADSSTEQLLLTLMEEVKGRQPMMCSEEDLMISAISICLGVLFIFTITWTTWECLMKRLMMDSSLVTLKWPKHSGCSTSEDKKWKKQYMLLSVKMMKLFLNPAQKDFVSPEKPPEFTSVDNHPALSKLKHLESADDLEPVGFEDTIINEPINEVQPS</sequence>
<evidence type="ECO:0000313" key="2">
    <source>
        <dbReference type="EMBL" id="GFB04934.1"/>
    </source>
</evidence>
<accession>A0A699KPC9</accession>
<reference evidence="2" key="1">
    <citation type="journal article" date="2019" name="Sci. Rep.">
        <title>Draft genome of Tanacetum cinerariifolium, the natural source of mosquito coil.</title>
        <authorList>
            <person name="Yamashiro T."/>
            <person name="Shiraishi A."/>
            <person name="Satake H."/>
            <person name="Nakayama K."/>
        </authorList>
    </citation>
    <scope>NUCLEOTIDE SEQUENCE</scope>
</reference>
<protein>
    <submittedName>
        <fullName evidence="2">Uncharacterized protein</fullName>
    </submittedName>
</protein>
<dbReference type="AlphaFoldDB" id="A0A699KPC9"/>
<feature type="non-terminal residue" evidence="2">
    <location>
        <position position="1"/>
    </location>
</feature>
<organism evidence="2">
    <name type="scientific">Tanacetum cinerariifolium</name>
    <name type="common">Dalmatian daisy</name>
    <name type="synonym">Chrysanthemum cinerariifolium</name>
    <dbReference type="NCBI Taxonomy" id="118510"/>
    <lineage>
        <taxon>Eukaryota</taxon>
        <taxon>Viridiplantae</taxon>
        <taxon>Streptophyta</taxon>
        <taxon>Embryophyta</taxon>
        <taxon>Tracheophyta</taxon>
        <taxon>Spermatophyta</taxon>
        <taxon>Magnoliopsida</taxon>
        <taxon>eudicotyledons</taxon>
        <taxon>Gunneridae</taxon>
        <taxon>Pentapetalae</taxon>
        <taxon>asterids</taxon>
        <taxon>campanulids</taxon>
        <taxon>Asterales</taxon>
        <taxon>Asteraceae</taxon>
        <taxon>Asteroideae</taxon>
        <taxon>Anthemideae</taxon>
        <taxon>Anthemidinae</taxon>
        <taxon>Tanacetum</taxon>
    </lineage>
</organism>
<proteinExistence type="predicted"/>
<dbReference type="EMBL" id="BKCJ010541113">
    <property type="protein sequence ID" value="GFB04934.1"/>
    <property type="molecule type" value="Genomic_DNA"/>
</dbReference>
<evidence type="ECO:0000256" key="1">
    <source>
        <dbReference type="SAM" id="Phobius"/>
    </source>
</evidence>
<comment type="caution">
    <text evidence="2">The sequence shown here is derived from an EMBL/GenBank/DDBJ whole genome shotgun (WGS) entry which is preliminary data.</text>
</comment>